<dbReference type="Proteomes" id="UP000031838">
    <property type="component" value="Chromosome 1"/>
</dbReference>
<dbReference type="KEGG" id="bgp:BGL_1c18400"/>
<proteinExistence type="inferred from homology"/>
<keyword evidence="4" id="KW-1185">Reference proteome</keyword>
<dbReference type="InterPro" id="IPR051121">
    <property type="entry name" value="FAH"/>
</dbReference>
<evidence type="ECO:0000313" key="4">
    <source>
        <dbReference type="Proteomes" id="UP000031838"/>
    </source>
</evidence>
<dbReference type="InterPro" id="IPR036663">
    <property type="entry name" value="Fumarylacetoacetase_C_sf"/>
</dbReference>
<sequence>MASQADKFTIDDFLPADLGSALLVGRVWRKTASFEGPCVVAVRDGEVFDITATAPTTADLFDLPDAVEVARRAEGEPLGSAREILAAQLGDGAGPAIRLLAPCDVQAIKACGVTFAVSLIERVIEEQAAGDASRADEVRATIQRAIGTDLSQVVPGSEAALRLKKELQDRGVWSQYLEVGIGPDAEVFTKSQPMSAVGFGSEVGLLPISTWNNPEPEVVLAVNARGEAVGATLGNDVNLRDVEGRSALLLGKCKDNNASCAIGPFVRLFDGAFTIDTVRGASVGLRIDGSDGFELDGVSHMSEISRDPLDLVAQTCGTHHQYPDGFMLFLGTMFSPIKDRDQAGAGFTHHLGDRVTISTASLGALVNRVSLCTEVAPWQFGTRALFRNLAARGLVR</sequence>
<keyword evidence="3" id="KW-0378">Hydrolase</keyword>
<gene>
    <name evidence="3" type="ORF">BGL_1c18400</name>
</gene>
<dbReference type="RefSeq" id="WP_042624873.1">
    <property type="nucleotide sequence ID" value="NZ_CP002580.1"/>
</dbReference>
<reference evidence="4" key="1">
    <citation type="submission" date="2011-03" db="EMBL/GenBank/DDBJ databases">
        <authorList>
            <person name="Voget S."/>
            <person name="Streit W.R."/>
            <person name="Jaeger K.E."/>
            <person name="Daniel R."/>
        </authorList>
    </citation>
    <scope>NUCLEOTIDE SEQUENCE [LARGE SCALE GENOMIC DNA]</scope>
    <source>
        <strain evidence="4">PG1</strain>
    </source>
</reference>
<reference evidence="3 4" key="2">
    <citation type="journal article" date="2016" name="Appl. Microbiol. Biotechnol.">
        <title>Mutations improving production and secretion of extracellular lipase by Burkholderia glumae PG1.</title>
        <authorList>
            <person name="Knapp A."/>
            <person name="Voget S."/>
            <person name="Gao R."/>
            <person name="Zaburannyi N."/>
            <person name="Krysciak D."/>
            <person name="Breuer M."/>
            <person name="Hauer B."/>
            <person name="Streit W.R."/>
            <person name="Muller R."/>
            <person name="Daniel R."/>
            <person name="Jaeger K.E."/>
        </authorList>
    </citation>
    <scope>NUCLEOTIDE SEQUENCE [LARGE SCALE GENOMIC DNA]</scope>
    <source>
        <strain evidence="3 4">PG1</strain>
    </source>
</reference>
<evidence type="ECO:0000256" key="2">
    <source>
        <dbReference type="ARBA" id="ARBA00022723"/>
    </source>
</evidence>
<protein>
    <submittedName>
        <fullName evidence="3">Fumarylacetoacetate hydrolase family protein</fullName>
    </submittedName>
</protein>
<dbReference type="PANTHER" id="PTHR42796:SF7">
    <property type="entry name" value="2-DEHYDRO-3-DEOXY-D-ARABINONATE DEHYDRATASE"/>
    <property type="match status" value="1"/>
</dbReference>
<keyword evidence="2" id="KW-0479">Metal-binding</keyword>
<name>A0A0B6RW57_BURPL</name>
<dbReference type="Gene3D" id="3.90.850.10">
    <property type="entry name" value="Fumarylacetoacetase-like, C-terminal domain"/>
    <property type="match status" value="1"/>
</dbReference>
<evidence type="ECO:0000256" key="1">
    <source>
        <dbReference type="ARBA" id="ARBA00010211"/>
    </source>
</evidence>
<dbReference type="GO" id="GO:0016787">
    <property type="term" value="F:hydrolase activity"/>
    <property type="evidence" value="ECO:0007669"/>
    <property type="project" value="UniProtKB-KW"/>
</dbReference>
<comment type="similarity">
    <text evidence="1">Belongs to the FAH family.</text>
</comment>
<dbReference type="AlphaFoldDB" id="A0A0B6RW57"/>
<evidence type="ECO:0000313" key="3">
    <source>
        <dbReference type="EMBL" id="AJK46349.1"/>
    </source>
</evidence>
<dbReference type="HOGENOM" id="CLU_067056_0_0_4"/>
<dbReference type="SUPFAM" id="SSF56529">
    <property type="entry name" value="FAH"/>
    <property type="match status" value="1"/>
</dbReference>
<dbReference type="EMBL" id="CP002580">
    <property type="protein sequence ID" value="AJK46349.1"/>
    <property type="molecule type" value="Genomic_DNA"/>
</dbReference>
<accession>A0A0B6RW57</accession>
<dbReference type="GO" id="GO:0046872">
    <property type="term" value="F:metal ion binding"/>
    <property type="evidence" value="ECO:0007669"/>
    <property type="project" value="UniProtKB-KW"/>
</dbReference>
<organism evidence="3 4">
    <name type="scientific">Burkholderia plantarii</name>
    <dbReference type="NCBI Taxonomy" id="41899"/>
    <lineage>
        <taxon>Bacteria</taxon>
        <taxon>Pseudomonadati</taxon>
        <taxon>Pseudomonadota</taxon>
        <taxon>Betaproteobacteria</taxon>
        <taxon>Burkholderiales</taxon>
        <taxon>Burkholderiaceae</taxon>
        <taxon>Burkholderia</taxon>
    </lineage>
</organism>
<dbReference type="PANTHER" id="PTHR42796">
    <property type="entry name" value="FUMARYLACETOACETATE HYDROLASE DOMAIN-CONTAINING PROTEIN 2A-RELATED"/>
    <property type="match status" value="1"/>
</dbReference>